<gene>
    <name evidence="2" type="ORF">BL253_01765</name>
</gene>
<dbReference type="RefSeq" id="WP_076812951.1">
    <property type="nucleotide sequence ID" value="NZ_MOMC01000005.1"/>
</dbReference>
<dbReference type="PANTHER" id="PTHR48228:SF5">
    <property type="entry name" value="ALPHA-METHYLACYL-COA RACEMASE"/>
    <property type="match status" value="1"/>
</dbReference>
<accession>A0A1V2IJH5</accession>
<comment type="caution">
    <text evidence="2">The sequence shown here is derived from an EMBL/GenBank/DDBJ whole genome shotgun (WGS) entry which is preliminary data.</text>
</comment>
<proteinExistence type="predicted"/>
<dbReference type="OrthoDB" id="4251672at2"/>
<dbReference type="EMBL" id="MOMC01000005">
    <property type="protein sequence ID" value="ONH33334.1"/>
    <property type="molecule type" value="Genomic_DNA"/>
</dbReference>
<dbReference type="Pfam" id="PF02515">
    <property type="entry name" value="CoA_transf_3"/>
    <property type="match status" value="1"/>
</dbReference>
<evidence type="ECO:0000256" key="1">
    <source>
        <dbReference type="SAM" id="MobiDB-lite"/>
    </source>
</evidence>
<dbReference type="Gene3D" id="3.40.50.10540">
    <property type="entry name" value="Crotonobetainyl-coa:carnitine coa-transferase, domain 1"/>
    <property type="match status" value="2"/>
</dbReference>
<evidence type="ECO:0000313" key="2">
    <source>
        <dbReference type="EMBL" id="ONH33334.1"/>
    </source>
</evidence>
<dbReference type="InterPro" id="IPR050509">
    <property type="entry name" value="CoA-transferase_III"/>
</dbReference>
<dbReference type="InterPro" id="IPR003673">
    <property type="entry name" value="CoA-Trfase_fam_III"/>
</dbReference>
<dbReference type="InterPro" id="IPR023606">
    <property type="entry name" value="CoA-Trfase_III_dom_1_sf"/>
</dbReference>
<feature type="region of interest" description="Disordered" evidence="1">
    <location>
        <begin position="324"/>
        <end position="345"/>
    </location>
</feature>
<dbReference type="GO" id="GO:0003824">
    <property type="term" value="F:catalytic activity"/>
    <property type="evidence" value="ECO:0007669"/>
    <property type="project" value="InterPro"/>
</dbReference>
<evidence type="ECO:0000313" key="3">
    <source>
        <dbReference type="Proteomes" id="UP000188929"/>
    </source>
</evidence>
<dbReference type="AlphaFoldDB" id="A0A1V2IJH5"/>
<name>A0A1V2IJH5_9ACTN</name>
<keyword evidence="3" id="KW-1185">Reference proteome</keyword>
<dbReference type="STRING" id="1834516.BL253_01765"/>
<organism evidence="2 3">
    <name type="scientific">Pseudofrankia asymbiotica</name>
    <dbReference type="NCBI Taxonomy" id="1834516"/>
    <lineage>
        <taxon>Bacteria</taxon>
        <taxon>Bacillati</taxon>
        <taxon>Actinomycetota</taxon>
        <taxon>Actinomycetes</taxon>
        <taxon>Frankiales</taxon>
        <taxon>Frankiaceae</taxon>
        <taxon>Pseudofrankia</taxon>
    </lineage>
</organism>
<dbReference type="PANTHER" id="PTHR48228">
    <property type="entry name" value="SUCCINYL-COA--D-CITRAMALATE COA-TRANSFERASE"/>
    <property type="match status" value="1"/>
</dbReference>
<sequence length="374" mass="39679">MPDPKLPLAGVTVLDLTRLPPGAFGTVLLADLGADVIRVESPKGRMFDGPIGLNRGKRSVAVDLRHARGLEVLRLLAAHADVLVENERPGAMDERGFGYSHAAKELPGLVWCSISGYGQDGPYANWSGHDLSFAAHSGLLTALSPELPWHPQLILPIPVGALMAVVGILAALRQRDQTGSGCQLDISLSESATWLQSSADGTFDKGGRGVPIGPDRRLYECADDTWVAVTAAEPRTWAALCEGLDLPDLAGTLHRWDDPDAVTERLAAVFRTRSAREWVADLGPRGASVVRVNRGPDLAADPHATARGVLQTVGDLLVPRSPIRFRDADGQRPPAESYPPPPAGAHTRAVLEEAGLAAALIDELEESGAVGRHA</sequence>
<reference evidence="3" key="1">
    <citation type="submission" date="2016-10" db="EMBL/GenBank/DDBJ databases">
        <title>Frankia sp. NRRL B-16386 Genome sequencing.</title>
        <authorList>
            <person name="Ghodhbane-Gtari F."/>
            <person name="Swanson E."/>
            <person name="Gueddou A."/>
            <person name="Hezbri K."/>
            <person name="Ktari K."/>
            <person name="Nouioui I."/>
            <person name="Morris K."/>
            <person name="Simpson S."/>
            <person name="Abebe-Akele F."/>
            <person name="Thomas K."/>
            <person name="Gtari M."/>
            <person name="Tisa L.S."/>
        </authorList>
    </citation>
    <scope>NUCLEOTIDE SEQUENCE [LARGE SCALE GENOMIC DNA]</scope>
    <source>
        <strain evidence="3">NRRL B-16386</strain>
    </source>
</reference>
<dbReference type="SUPFAM" id="SSF89796">
    <property type="entry name" value="CoA-transferase family III (CaiB/BaiF)"/>
    <property type="match status" value="1"/>
</dbReference>
<dbReference type="Proteomes" id="UP000188929">
    <property type="component" value="Unassembled WGS sequence"/>
</dbReference>
<protein>
    <submittedName>
        <fullName evidence="2">Carnitine dehydratase</fullName>
    </submittedName>
</protein>